<organism evidence="1 2">
    <name type="scientific">Lactuca virosa</name>
    <dbReference type="NCBI Taxonomy" id="75947"/>
    <lineage>
        <taxon>Eukaryota</taxon>
        <taxon>Viridiplantae</taxon>
        <taxon>Streptophyta</taxon>
        <taxon>Embryophyta</taxon>
        <taxon>Tracheophyta</taxon>
        <taxon>Spermatophyta</taxon>
        <taxon>Magnoliopsida</taxon>
        <taxon>eudicotyledons</taxon>
        <taxon>Gunneridae</taxon>
        <taxon>Pentapetalae</taxon>
        <taxon>asterids</taxon>
        <taxon>campanulids</taxon>
        <taxon>Asterales</taxon>
        <taxon>Asteraceae</taxon>
        <taxon>Cichorioideae</taxon>
        <taxon>Cichorieae</taxon>
        <taxon>Lactucinae</taxon>
        <taxon>Lactuca</taxon>
    </lineage>
</organism>
<dbReference type="EMBL" id="CAKMRJ010000647">
    <property type="protein sequence ID" value="CAH1419910.1"/>
    <property type="molecule type" value="Genomic_DNA"/>
</dbReference>
<accession>A0AAU9MDC0</accession>
<proteinExistence type="predicted"/>
<dbReference type="Proteomes" id="UP001157418">
    <property type="component" value="Unassembled WGS sequence"/>
</dbReference>
<dbReference type="AlphaFoldDB" id="A0AAU9MDC0"/>
<sequence>MPVTFVLFILIRDVIEFEINKIHVFLQGRLSSIQDEVSTVGSDLESLKIPRLQNLLHLWWRKSKQQLDRDIETLKSQSNIVSIRADVVTENELRRDCLVKLFLLVVILVLPLSTLESLNL</sequence>
<evidence type="ECO:0000313" key="2">
    <source>
        <dbReference type="Proteomes" id="UP001157418"/>
    </source>
</evidence>
<protein>
    <submittedName>
        <fullName evidence="1">Uncharacterized protein</fullName>
    </submittedName>
</protein>
<evidence type="ECO:0000313" key="1">
    <source>
        <dbReference type="EMBL" id="CAH1419910.1"/>
    </source>
</evidence>
<name>A0AAU9MDC0_9ASTR</name>
<reference evidence="1 2" key="1">
    <citation type="submission" date="2022-01" db="EMBL/GenBank/DDBJ databases">
        <authorList>
            <person name="Xiong W."/>
            <person name="Schranz E."/>
        </authorList>
    </citation>
    <scope>NUCLEOTIDE SEQUENCE [LARGE SCALE GENOMIC DNA]</scope>
</reference>
<keyword evidence="2" id="KW-1185">Reference proteome</keyword>
<gene>
    <name evidence="1" type="ORF">LVIROSA_LOCUS7408</name>
</gene>
<comment type="caution">
    <text evidence="1">The sequence shown here is derived from an EMBL/GenBank/DDBJ whole genome shotgun (WGS) entry which is preliminary data.</text>
</comment>